<keyword evidence="3" id="KW-1185">Reference proteome</keyword>
<protein>
    <submittedName>
        <fullName evidence="2">Uncharacterized protein</fullName>
    </submittedName>
</protein>
<accession>A0ABD0JAM3</accession>
<dbReference type="EMBL" id="JACVVK020000530">
    <property type="protein sequence ID" value="KAK7467934.1"/>
    <property type="molecule type" value="Genomic_DNA"/>
</dbReference>
<proteinExistence type="predicted"/>
<feature type="signal peptide" evidence="1">
    <location>
        <begin position="1"/>
        <end position="27"/>
    </location>
</feature>
<name>A0ABD0JAM3_9CAEN</name>
<feature type="chain" id="PRO_5044881515" evidence="1">
    <location>
        <begin position="28"/>
        <end position="165"/>
    </location>
</feature>
<dbReference type="Proteomes" id="UP001519460">
    <property type="component" value="Unassembled WGS sequence"/>
</dbReference>
<keyword evidence="1" id="KW-0732">Signal</keyword>
<organism evidence="2 3">
    <name type="scientific">Batillaria attramentaria</name>
    <dbReference type="NCBI Taxonomy" id="370345"/>
    <lineage>
        <taxon>Eukaryota</taxon>
        <taxon>Metazoa</taxon>
        <taxon>Spiralia</taxon>
        <taxon>Lophotrochozoa</taxon>
        <taxon>Mollusca</taxon>
        <taxon>Gastropoda</taxon>
        <taxon>Caenogastropoda</taxon>
        <taxon>Sorbeoconcha</taxon>
        <taxon>Cerithioidea</taxon>
        <taxon>Batillariidae</taxon>
        <taxon>Batillaria</taxon>
    </lineage>
</organism>
<dbReference type="AlphaFoldDB" id="A0ABD0JAM3"/>
<reference evidence="2 3" key="1">
    <citation type="journal article" date="2023" name="Sci. Data">
        <title>Genome assembly of the Korean intertidal mud-creeper Batillaria attramentaria.</title>
        <authorList>
            <person name="Patra A.K."/>
            <person name="Ho P.T."/>
            <person name="Jun S."/>
            <person name="Lee S.J."/>
            <person name="Kim Y."/>
            <person name="Won Y.J."/>
        </authorList>
    </citation>
    <scope>NUCLEOTIDE SEQUENCE [LARGE SCALE GENOMIC DNA]</scope>
    <source>
        <strain evidence="2">Wonlab-2016</strain>
    </source>
</reference>
<evidence type="ECO:0000313" key="3">
    <source>
        <dbReference type="Proteomes" id="UP001519460"/>
    </source>
</evidence>
<comment type="caution">
    <text evidence="2">The sequence shown here is derived from an EMBL/GenBank/DDBJ whole genome shotgun (WGS) entry which is preliminary data.</text>
</comment>
<evidence type="ECO:0000313" key="2">
    <source>
        <dbReference type="EMBL" id="KAK7467934.1"/>
    </source>
</evidence>
<sequence length="165" mass="18083">MSNSQCSFAMTALAIILIEAIWNTADGANVVLICPGRWRDGTNVTLTCHVDALMINRQTCPGQFLDAVDFQFTEQNGASPSPECQVSEYLTQCQKELSNSAPCHCKGVARGRYIFEYTFTATQERHKGGSWICLPTCRDTSLNDPLTYNVSGHCVNISFTASTGE</sequence>
<gene>
    <name evidence="2" type="ORF">BaRGS_00036820</name>
</gene>
<evidence type="ECO:0000256" key="1">
    <source>
        <dbReference type="SAM" id="SignalP"/>
    </source>
</evidence>